<evidence type="ECO:0000259" key="2">
    <source>
        <dbReference type="Pfam" id="PF01979"/>
    </source>
</evidence>
<dbReference type="EMBL" id="JAHXDN010000009">
    <property type="protein sequence ID" value="MBW4710621.1"/>
    <property type="molecule type" value="Genomic_DNA"/>
</dbReference>
<dbReference type="Proteomes" id="UP001138661">
    <property type="component" value="Unassembled WGS sequence"/>
</dbReference>
<protein>
    <submittedName>
        <fullName evidence="3">Alpha-D-ribose 1-methylphosphonate 5-triphosphate diphosphatase</fullName>
    </submittedName>
</protein>
<feature type="domain" description="Amidohydrolase-related" evidence="2">
    <location>
        <begin position="66"/>
        <end position="387"/>
    </location>
</feature>
<keyword evidence="4" id="KW-1185">Reference proteome</keyword>
<dbReference type="PANTHER" id="PTHR11113:SF14">
    <property type="entry name" value="N-ACETYLGLUCOSAMINE-6-PHOSPHATE DEACETYLASE"/>
    <property type="match status" value="1"/>
</dbReference>
<sequence>MRFCCNLGVRTAAVCRTWERSLVNLDFKGATVLGPEGLAEAELFVAGGMIVDGPTGRTVSLPGYLLLPGIVDVHGDGFERHLAPRRGAMTQMAEGLVAAEAEFAANGITTAVLAQFVSWEGGLRGLTFADQVFNAIRETAPSLVTDLRAQLRFETHMLDLYDSLPERIDQWGVEYVVFNDHLPHARLAEKRQPPRMVGQALKAGRNPDAHFDMMLRLHAQSPEVPHALDALCAVLRDAGIRMGSHDEATREAHDTWRARGATISEFPETLEAAEAAHQAGNSVILGSPNVVRGGSHKGNVSAVELVTMGLCDALASDYHYPSPRRAALMLDKCGVADFATCWNLISEGPAKVLGLTDRGVLSAGKRADIVILDEKSHRVAATMSQGRFSYMSGDIAHRFLAA</sequence>
<name>A0A9X1FZU6_9RHOB</name>
<dbReference type="AlphaFoldDB" id="A0A9X1FZU6"/>
<dbReference type="GO" id="GO:0006046">
    <property type="term" value="P:N-acetylglucosamine catabolic process"/>
    <property type="evidence" value="ECO:0007669"/>
    <property type="project" value="TreeGrafter"/>
</dbReference>
<dbReference type="PIRSF" id="PIRSF038971">
    <property type="entry name" value="PhnM"/>
    <property type="match status" value="1"/>
</dbReference>
<evidence type="ECO:0000313" key="3">
    <source>
        <dbReference type="EMBL" id="MBW4710621.1"/>
    </source>
</evidence>
<dbReference type="InterPro" id="IPR006680">
    <property type="entry name" value="Amidohydro-rel"/>
</dbReference>
<organism evidence="3 4">
    <name type="scientific">Roseobacter insulae</name>
    <dbReference type="NCBI Taxonomy" id="2859783"/>
    <lineage>
        <taxon>Bacteria</taxon>
        <taxon>Pseudomonadati</taxon>
        <taxon>Pseudomonadota</taxon>
        <taxon>Alphaproteobacteria</taxon>
        <taxon>Rhodobacterales</taxon>
        <taxon>Roseobacteraceae</taxon>
        <taxon>Roseobacter</taxon>
    </lineage>
</organism>
<dbReference type="InterPro" id="IPR012696">
    <property type="entry name" value="PhnM"/>
</dbReference>
<evidence type="ECO:0000256" key="1">
    <source>
        <dbReference type="ARBA" id="ARBA00022801"/>
    </source>
</evidence>
<gene>
    <name evidence="3" type="ORF">KX928_22765</name>
</gene>
<dbReference type="NCBIfam" id="NF011987">
    <property type="entry name" value="PRK15446.2-3"/>
    <property type="match status" value="1"/>
</dbReference>
<keyword evidence="1" id="KW-0378">Hydrolase</keyword>
<dbReference type="Pfam" id="PF01979">
    <property type="entry name" value="Amidohydro_1"/>
    <property type="match status" value="1"/>
</dbReference>
<proteinExistence type="predicted"/>
<accession>A0A9X1FZU6</accession>
<comment type="caution">
    <text evidence="3">The sequence shown here is derived from an EMBL/GenBank/DDBJ whole genome shotgun (WGS) entry which is preliminary data.</text>
</comment>
<dbReference type="GO" id="GO:0008448">
    <property type="term" value="F:N-acetylglucosamine-6-phosphate deacetylase activity"/>
    <property type="evidence" value="ECO:0007669"/>
    <property type="project" value="TreeGrafter"/>
</dbReference>
<reference evidence="3" key="1">
    <citation type="submission" date="2021-07" db="EMBL/GenBank/DDBJ databases">
        <title>Roseobacter insulae sp. nov., isolated from a tidal flat.</title>
        <authorList>
            <person name="Park S."/>
            <person name="Yoon J.-H."/>
        </authorList>
    </citation>
    <scope>NUCLEOTIDE SEQUENCE</scope>
    <source>
        <strain evidence="3">YSTF-M11</strain>
    </source>
</reference>
<evidence type="ECO:0000313" key="4">
    <source>
        <dbReference type="Proteomes" id="UP001138661"/>
    </source>
</evidence>
<dbReference type="PANTHER" id="PTHR11113">
    <property type="entry name" value="N-ACETYLGLUCOSAMINE-6-PHOSPHATE DEACETYLASE"/>
    <property type="match status" value="1"/>
</dbReference>